<reference evidence="2" key="1">
    <citation type="submission" date="2022-03" db="EMBL/GenBank/DDBJ databases">
        <title>Draft genome sequence of Aduncisulcus paluster, a free-living microaerophilic Fornicata.</title>
        <authorList>
            <person name="Yuyama I."/>
            <person name="Kume K."/>
            <person name="Tamura T."/>
            <person name="Inagaki Y."/>
            <person name="Hashimoto T."/>
        </authorList>
    </citation>
    <scope>NUCLEOTIDE SEQUENCE</scope>
    <source>
        <strain evidence="2">NY0171</strain>
    </source>
</reference>
<feature type="non-terminal residue" evidence="2">
    <location>
        <position position="55"/>
    </location>
</feature>
<feature type="region of interest" description="Disordered" evidence="1">
    <location>
        <begin position="1"/>
        <end position="22"/>
    </location>
</feature>
<sequence length="55" mass="6008">MAGRCVNTDRPDMDSRGVQTADNDNRSSFELIILGKLAVETGTPLTGHFQIKSDK</sequence>
<evidence type="ECO:0000256" key="1">
    <source>
        <dbReference type="SAM" id="MobiDB-lite"/>
    </source>
</evidence>
<accession>A0ABQ5KQE7</accession>
<name>A0ABQ5KQE7_9EUKA</name>
<protein>
    <submittedName>
        <fullName evidence="2">Uncharacterized protein</fullName>
    </submittedName>
</protein>
<keyword evidence="3" id="KW-1185">Reference proteome</keyword>
<comment type="caution">
    <text evidence="2">The sequence shown here is derived from an EMBL/GenBank/DDBJ whole genome shotgun (WGS) entry which is preliminary data.</text>
</comment>
<dbReference type="Proteomes" id="UP001057375">
    <property type="component" value="Unassembled WGS sequence"/>
</dbReference>
<dbReference type="EMBL" id="BQXS01003171">
    <property type="protein sequence ID" value="GKT33793.1"/>
    <property type="molecule type" value="Genomic_DNA"/>
</dbReference>
<gene>
    <name evidence="2" type="ORF">ADUPG1_002642</name>
</gene>
<proteinExistence type="predicted"/>
<evidence type="ECO:0000313" key="2">
    <source>
        <dbReference type="EMBL" id="GKT33793.1"/>
    </source>
</evidence>
<evidence type="ECO:0000313" key="3">
    <source>
        <dbReference type="Proteomes" id="UP001057375"/>
    </source>
</evidence>
<organism evidence="2 3">
    <name type="scientific">Aduncisulcus paluster</name>
    <dbReference type="NCBI Taxonomy" id="2918883"/>
    <lineage>
        <taxon>Eukaryota</taxon>
        <taxon>Metamonada</taxon>
        <taxon>Carpediemonas-like organisms</taxon>
        <taxon>Aduncisulcus</taxon>
    </lineage>
</organism>